<protein>
    <submittedName>
        <fullName evidence="3">C2H2-type zinc finger transcription factor</fullName>
    </submittedName>
</protein>
<dbReference type="EMBL" id="KV440977">
    <property type="protein sequence ID" value="OAD75716.1"/>
    <property type="molecule type" value="Genomic_DNA"/>
</dbReference>
<keyword evidence="1" id="KW-0862">Zinc</keyword>
<feature type="domain" description="C2H2-type" evidence="2">
    <location>
        <begin position="17"/>
        <end position="44"/>
    </location>
</feature>
<dbReference type="GeneID" id="28996444"/>
<organism evidence="3 4">
    <name type="scientific">Phycomyces blakesleeanus (strain ATCC 8743b / DSM 1359 / FGSC 10004 / NBRC 33097 / NRRL 1555)</name>
    <dbReference type="NCBI Taxonomy" id="763407"/>
    <lineage>
        <taxon>Eukaryota</taxon>
        <taxon>Fungi</taxon>
        <taxon>Fungi incertae sedis</taxon>
        <taxon>Mucoromycota</taxon>
        <taxon>Mucoromycotina</taxon>
        <taxon>Mucoromycetes</taxon>
        <taxon>Mucorales</taxon>
        <taxon>Phycomycetaceae</taxon>
        <taxon>Phycomyces</taxon>
    </lineage>
</organism>
<reference evidence="4" key="1">
    <citation type="submission" date="2015-06" db="EMBL/GenBank/DDBJ databases">
        <title>Expansion of signal transduction pathways in fungi by whole-genome duplication.</title>
        <authorList>
            <consortium name="DOE Joint Genome Institute"/>
            <person name="Corrochano L.M."/>
            <person name="Kuo A."/>
            <person name="Marcet-Houben M."/>
            <person name="Polaino S."/>
            <person name="Salamov A."/>
            <person name="Villalobos J.M."/>
            <person name="Alvarez M.I."/>
            <person name="Avalos J."/>
            <person name="Benito E.P."/>
            <person name="Benoit I."/>
            <person name="Burger G."/>
            <person name="Camino L.P."/>
            <person name="Canovas D."/>
            <person name="Cerda-Olmedo E."/>
            <person name="Cheng J.-F."/>
            <person name="Dominguez A."/>
            <person name="Elias M."/>
            <person name="Eslava A.P."/>
            <person name="Glaser F."/>
            <person name="Grimwood J."/>
            <person name="Gutierrez G."/>
            <person name="Heitman J."/>
            <person name="Henrissat B."/>
            <person name="Iturriaga E.A."/>
            <person name="Lang B.F."/>
            <person name="Lavin J.L."/>
            <person name="Lee S."/>
            <person name="Li W."/>
            <person name="Lindquist E."/>
            <person name="Lopez-Garcia S."/>
            <person name="Luque E.M."/>
            <person name="Marcos A.T."/>
            <person name="Martin J."/>
            <person name="McCluskey K."/>
            <person name="Medina H.R."/>
            <person name="Miralles-Duran A."/>
            <person name="Miyazaki A."/>
            <person name="Munoz-Torres E."/>
            <person name="Oguiza J.A."/>
            <person name="Ohm R."/>
            <person name="Olmedo M."/>
            <person name="Orejas M."/>
            <person name="Ortiz-Castellanos L."/>
            <person name="Pisabarro A.G."/>
            <person name="Rodriguez-Romero J."/>
            <person name="Ruiz-Herrera J."/>
            <person name="Ruiz-Vazquez R."/>
            <person name="Sanz C."/>
            <person name="Schackwitz W."/>
            <person name="Schmutz J."/>
            <person name="Shahriari M."/>
            <person name="Shelest E."/>
            <person name="Silva-Franco F."/>
            <person name="Soanes D."/>
            <person name="Syed K."/>
            <person name="Tagua V.G."/>
            <person name="Talbot N.J."/>
            <person name="Thon M."/>
            <person name="De vries R.P."/>
            <person name="Wiebenga A."/>
            <person name="Yadav J.S."/>
            <person name="Braun E.L."/>
            <person name="Baker S."/>
            <person name="Garre V."/>
            <person name="Horwitz B."/>
            <person name="Torres-Martinez S."/>
            <person name="Idnurm A."/>
            <person name="Herrera-Estrella A."/>
            <person name="Gabaldon T."/>
            <person name="Grigoriev I.V."/>
        </authorList>
    </citation>
    <scope>NUCLEOTIDE SEQUENCE [LARGE SCALE GENOMIC DNA]</scope>
    <source>
        <strain evidence="4">NRRL 1555(-)</strain>
    </source>
</reference>
<dbReference type="VEuPathDB" id="FungiDB:PHYBLDRAFT_166944"/>
<accession>A0A162PZC1</accession>
<name>A0A162PZC1_PHYB8</name>
<dbReference type="InParanoid" id="A0A162PZC1"/>
<dbReference type="RefSeq" id="XP_018293756.1">
    <property type="nucleotide sequence ID" value="XM_018435538.1"/>
</dbReference>
<evidence type="ECO:0000259" key="2">
    <source>
        <dbReference type="PROSITE" id="PS50157"/>
    </source>
</evidence>
<dbReference type="PROSITE" id="PS00028">
    <property type="entry name" value="ZINC_FINGER_C2H2_1"/>
    <property type="match status" value="1"/>
</dbReference>
<dbReference type="Proteomes" id="UP000077315">
    <property type="component" value="Unassembled WGS sequence"/>
</dbReference>
<evidence type="ECO:0000313" key="4">
    <source>
        <dbReference type="Proteomes" id="UP000077315"/>
    </source>
</evidence>
<dbReference type="InterPro" id="IPR013087">
    <property type="entry name" value="Znf_C2H2_type"/>
</dbReference>
<keyword evidence="4" id="KW-1185">Reference proteome</keyword>
<proteinExistence type="predicted"/>
<sequence length="698" mass="79632">MSYSNKRTRSSTDLPSFECNFCSLTYPTSKQLHNHKRIHKTVNTPVAKENLQEPVVQSASAQTNLEDVPFDPFQSRIFKASCNFEAGDQGHIYNNNIFMTSELFSICLNNLVTDFGVSTDLHSLLVDLLNTVIRNNDKLKEEYNPKILYAGPVNTLIKSKTDLKSYEYDICENVCLLFDITKDEDKCSICKAYRYKEIDGDSSLVPVNIMMSIGDQLARLLGNDKTRAKLQCRANRQSISNEISDYFDGEEYKTLKEQQLFDSPNDIAIALFLDGFVNQEKSKQQLTIVHDFLYMGYLRLIFFFVSRCTDEYLIQLAIIPGKPKDLDSFLLPIIDEISSLGKHGLIIKKFNGEQIKAKVHMVMASGDIPQVTQFCHHTGHMSNKGCRICEVEGVSPPHGKGKYYQDRCATLRTKDDFVGGKKATGIKEANIFARLPTFSGSCFYGLDEMHLIGHGIGKLIYKLVVLSNTESLEAYWPKSEDGSHFLKDRYTFSLKESDVKLAGRQIQYSRSNIPVSFQGSWDNIIDKREGVRAIDYIDFLLYVISTLLVPLFTRQTTRKALLALVKGCSICLQWNLNENMIVEMENNFNIWHQFLDSEITEKIYQSESSLPKVFSGKNAGNLVERLAIRGYLNCSVDFDELVNPIIPTRTSLDDFLELSSLSPYNYDHQLWSPFETIPYIQEFTNIPTFTKELQTFYI</sequence>
<gene>
    <name evidence="3" type="ORF">PHYBLDRAFT_166944</name>
</gene>
<dbReference type="GO" id="GO:0008270">
    <property type="term" value="F:zinc ion binding"/>
    <property type="evidence" value="ECO:0007669"/>
    <property type="project" value="UniProtKB-KW"/>
</dbReference>
<keyword evidence="1" id="KW-0479">Metal-binding</keyword>
<evidence type="ECO:0000313" key="3">
    <source>
        <dbReference type="EMBL" id="OAD75716.1"/>
    </source>
</evidence>
<dbReference type="OrthoDB" id="2389915at2759"/>
<dbReference type="PROSITE" id="PS50157">
    <property type="entry name" value="ZINC_FINGER_C2H2_2"/>
    <property type="match status" value="1"/>
</dbReference>
<evidence type="ECO:0000256" key="1">
    <source>
        <dbReference type="PROSITE-ProRule" id="PRU00042"/>
    </source>
</evidence>
<keyword evidence="1" id="KW-0863">Zinc-finger</keyword>
<dbReference type="AlphaFoldDB" id="A0A162PZC1"/>